<dbReference type="STRING" id="4795.A0A225WDQ8"/>
<dbReference type="OrthoDB" id="123799at2759"/>
<organism evidence="2 3">
    <name type="scientific">Phytophthora megakarya</name>
    <dbReference type="NCBI Taxonomy" id="4795"/>
    <lineage>
        <taxon>Eukaryota</taxon>
        <taxon>Sar</taxon>
        <taxon>Stramenopiles</taxon>
        <taxon>Oomycota</taxon>
        <taxon>Peronosporomycetes</taxon>
        <taxon>Peronosporales</taxon>
        <taxon>Peronosporaceae</taxon>
        <taxon>Phytophthora</taxon>
    </lineage>
</organism>
<dbReference type="AlphaFoldDB" id="A0A225WDQ8"/>
<name>A0A225WDQ8_9STRA</name>
<dbReference type="SUPFAM" id="SSF52540">
    <property type="entry name" value="P-loop containing nucleoside triphosphate hydrolases"/>
    <property type="match status" value="1"/>
</dbReference>
<proteinExistence type="predicted"/>
<keyword evidence="3" id="KW-1185">Reference proteome</keyword>
<comment type="caution">
    <text evidence="2">The sequence shown here is derived from an EMBL/GenBank/DDBJ whole genome shotgun (WGS) entry which is preliminary data.</text>
</comment>
<gene>
    <name evidence="2" type="ORF">PHMEG_00010420</name>
</gene>
<evidence type="ECO:0000313" key="2">
    <source>
        <dbReference type="EMBL" id="OWZ15863.1"/>
    </source>
</evidence>
<protein>
    <submittedName>
        <fullName evidence="2">Pleiotropic drug resistance protein transporter</fullName>
    </submittedName>
</protein>
<evidence type="ECO:0000256" key="1">
    <source>
        <dbReference type="ARBA" id="ARBA00022448"/>
    </source>
</evidence>
<dbReference type="Proteomes" id="UP000198211">
    <property type="component" value="Unassembled WGS sequence"/>
</dbReference>
<sequence>MGFGNKTVMVIDENDTGLDNATAFDVITTQRSITKKFRKTVMISLLQQSSEVFKLFDDVVNMIEGHLMYHHPHPEALGTFKILVFEYPLRRDKAETL</sequence>
<keyword evidence="1" id="KW-0813">Transport</keyword>
<dbReference type="Gene3D" id="3.40.50.300">
    <property type="entry name" value="P-loop containing nucleotide triphosphate hydrolases"/>
    <property type="match status" value="1"/>
</dbReference>
<accession>A0A225WDQ8</accession>
<reference evidence="3" key="1">
    <citation type="submission" date="2017-03" db="EMBL/GenBank/DDBJ databases">
        <title>Phytopthora megakarya and P. palmivora, two closely related causual agents of cacao black pod achieved similar genome size and gene model numbers by different mechanisms.</title>
        <authorList>
            <person name="Ali S."/>
            <person name="Shao J."/>
            <person name="Larry D.J."/>
            <person name="Kronmiller B."/>
            <person name="Shen D."/>
            <person name="Strem M.D."/>
            <person name="Melnick R.L."/>
            <person name="Guiltinan M.J."/>
            <person name="Tyler B.M."/>
            <person name="Meinhardt L.W."/>
            <person name="Bailey B.A."/>
        </authorList>
    </citation>
    <scope>NUCLEOTIDE SEQUENCE [LARGE SCALE GENOMIC DNA]</scope>
    <source>
        <strain evidence="3">zdho120</strain>
    </source>
</reference>
<dbReference type="InterPro" id="IPR027417">
    <property type="entry name" value="P-loop_NTPase"/>
</dbReference>
<evidence type="ECO:0000313" key="3">
    <source>
        <dbReference type="Proteomes" id="UP000198211"/>
    </source>
</evidence>
<dbReference type="PANTHER" id="PTHR19241">
    <property type="entry name" value="ATP-BINDING CASSETTE TRANSPORTER"/>
    <property type="match status" value="1"/>
</dbReference>
<dbReference type="EMBL" id="NBNE01001040">
    <property type="protein sequence ID" value="OWZ15863.1"/>
    <property type="molecule type" value="Genomic_DNA"/>
</dbReference>